<dbReference type="PRINTS" id="PR00081">
    <property type="entry name" value="GDHRDH"/>
</dbReference>
<dbReference type="InterPro" id="IPR036291">
    <property type="entry name" value="NAD(P)-bd_dom_sf"/>
</dbReference>
<dbReference type="InterPro" id="IPR057326">
    <property type="entry name" value="KR_dom"/>
</dbReference>
<dbReference type="PANTHER" id="PTHR42901">
    <property type="entry name" value="ALCOHOL DEHYDROGENASE"/>
    <property type="match status" value="1"/>
</dbReference>
<evidence type="ECO:0000313" key="5">
    <source>
        <dbReference type="EMBL" id="NMH29651.1"/>
    </source>
</evidence>
<gene>
    <name evidence="5" type="ORF">G6047_16545</name>
</gene>
<evidence type="ECO:0000259" key="4">
    <source>
        <dbReference type="SMART" id="SM00822"/>
    </source>
</evidence>
<keyword evidence="6" id="KW-1185">Reference proteome</keyword>
<keyword evidence="2" id="KW-0560">Oxidoreductase</keyword>
<dbReference type="EMBL" id="JAAMPU010000108">
    <property type="protein sequence ID" value="NMH29651.1"/>
    <property type="molecule type" value="Genomic_DNA"/>
</dbReference>
<evidence type="ECO:0000256" key="1">
    <source>
        <dbReference type="ARBA" id="ARBA00006484"/>
    </source>
</evidence>
<protein>
    <submittedName>
        <fullName evidence="5">SDR family oxidoreductase</fullName>
    </submittedName>
</protein>
<dbReference type="PRINTS" id="PR00080">
    <property type="entry name" value="SDRFAMILY"/>
</dbReference>
<dbReference type="CDD" id="cd05233">
    <property type="entry name" value="SDR_c"/>
    <property type="match status" value="1"/>
</dbReference>
<dbReference type="Gene3D" id="3.40.50.720">
    <property type="entry name" value="NAD(P)-binding Rossmann-like Domain"/>
    <property type="match status" value="1"/>
</dbReference>
<dbReference type="PANTHER" id="PTHR42901:SF1">
    <property type="entry name" value="ALCOHOL DEHYDROGENASE"/>
    <property type="match status" value="1"/>
</dbReference>
<accession>A0A972JHW3</accession>
<dbReference type="RefSeq" id="WP_169528729.1">
    <property type="nucleotide sequence ID" value="NZ_JAAMPU010000108.1"/>
</dbReference>
<sequence length="225" mass="24068">MKTVVITGTSRGIGLQLALSFANSGHKVVALSRKPHPDLNAHANISFFSVDLTADDGLQSFADFLQTNPTTIDILIHNAGQLITKPFSQLTNADFESVYKVNVFGVAELTRICLPFMVKGSHMVTISSMGGIQGSMKFPGLAAYSSSKGAVITLTEMLAEEYKDSGISFNVLALGAVQTEMLAEAFPGYQAPVSALEMANYIMDFSLNAQKFYNGKVLQVSASTP</sequence>
<dbReference type="InterPro" id="IPR002347">
    <property type="entry name" value="SDR_fam"/>
</dbReference>
<evidence type="ECO:0000256" key="2">
    <source>
        <dbReference type="ARBA" id="ARBA00023002"/>
    </source>
</evidence>
<dbReference type="Proteomes" id="UP000712080">
    <property type="component" value="Unassembled WGS sequence"/>
</dbReference>
<comment type="similarity">
    <text evidence="1 3">Belongs to the short-chain dehydrogenases/reductases (SDR) family.</text>
</comment>
<dbReference type="SUPFAM" id="SSF51735">
    <property type="entry name" value="NAD(P)-binding Rossmann-fold domains"/>
    <property type="match status" value="1"/>
</dbReference>
<proteinExistence type="inferred from homology"/>
<feature type="domain" description="Ketoreductase" evidence="4">
    <location>
        <begin position="2"/>
        <end position="175"/>
    </location>
</feature>
<evidence type="ECO:0000313" key="6">
    <source>
        <dbReference type="Proteomes" id="UP000712080"/>
    </source>
</evidence>
<evidence type="ECO:0000256" key="3">
    <source>
        <dbReference type="RuleBase" id="RU000363"/>
    </source>
</evidence>
<comment type="caution">
    <text evidence="5">The sequence shown here is derived from an EMBL/GenBank/DDBJ whole genome shotgun (WGS) entry which is preliminary data.</text>
</comment>
<organism evidence="5 6">
    <name type="scientific">Flavobacterium silvaticum</name>
    <dbReference type="NCBI Taxonomy" id="1852020"/>
    <lineage>
        <taxon>Bacteria</taxon>
        <taxon>Pseudomonadati</taxon>
        <taxon>Bacteroidota</taxon>
        <taxon>Flavobacteriia</taxon>
        <taxon>Flavobacteriales</taxon>
        <taxon>Flavobacteriaceae</taxon>
        <taxon>Flavobacterium</taxon>
    </lineage>
</organism>
<name>A0A972JHW3_9FLAO</name>
<dbReference type="GO" id="GO:0016491">
    <property type="term" value="F:oxidoreductase activity"/>
    <property type="evidence" value="ECO:0007669"/>
    <property type="project" value="UniProtKB-KW"/>
</dbReference>
<dbReference type="SMART" id="SM00822">
    <property type="entry name" value="PKS_KR"/>
    <property type="match status" value="1"/>
</dbReference>
<dbReference type="Pfam" id="PF00106">
    <property type="entry name" value="adh_short"/>
    <property type="match status" value="1"/>
</dbReference>
<reference evidence="5" key="1">
    <citation type="submission" date="2020-02" db="EMBL/GenBank/DDBJ databases">
        <title>Flavobacterium sp. genome.</title>
        <authorList>
            <person name="Jung H.S."/>
            <person name="Baek J.H."/>
            <person name="Jeon C.O."/>
        </authorList>
    </citation>
    <scope>NUCLEOTIDE SEQUENCE</scope>
    <source>
        <strain evidence="5">SE-s28</strain>
    </source>
</reference>
<dbReference type="AlphaFoldDB" id="A0A972JHW3"/>